<evidence type="ECO:0000256" key="2">
    <source>
        <dbReference type="PROSITE-ProRule" id="PRU00176"/>
    </source>
</evidence>
<feature type="region of interest" description="Disordered" evidence="3">
    <location>
        <begin position="48"/>
        <end position="199"/>
    </location>
</feature>
<feature type="compositionally biased region" description="Basic residues" evidence="3">
    <location>
        <begin position="164"/>
        <end position="187"/>
    </location>
</feature>
<keyword evidence="1 2" id="KW-0694">RNA-binding</keyword>
<dbReference type="EMBL" id="NBII01000003">
    <property type="protein sequence ID" value="PAV20975.1"/>
    <property type="molecule type" value="Genomic_DNA"/>
</dbReference>
<dbReference type="PROSITE" id="PS50102">
    <property type="entry name" value="RRM"/>
    <property type="match status" value="1"/>
</dbReference>
<feature type="compositionally biased region" description="Low complexity" evidence="3">
    <location>
        <begin position="109"/>
        <end position="118"/>
    </location>
</feature>
<gene>
    <name evidence="5" type="ORF">PNOK_0360200</name>
</gene>
<evidence type="ECO:0000313" key="6">
    <source>
        <dbReference type="Proteomes" id="UP000217199"/>
    </source>
</evidence>
<dbReference type="OrthoDB" id="252020at2759"/>
<reference evidence="5 6" key="1">
    <citation type="journal article" date="2017" name="Mol. Ecol.">
        <title>Comparative and population genomic landscape of Phellinus noxius: A hypervariable fungus causing root rot in trees.</title>
        <authorList>
            <person name="Chung C.L."/>
            <person name="Lee T.J."/>
            <person name="Akiba M."/>
            <person name="Lee H.H."/>
            <person name="Kuo T.H."/>
            <person name="Liu D."/>
            <person name="Ke H.M."/>
            <person name="Yokoi T."/>
            <person name="Roa M.B."/>
            <person name="Lu M.J."/>
            <person name="Chang Y.Y."/>
            <person name="Ann P.J."/>
            <person name="Tsai J.N."/>
            <person name="Chen C.Y."/>
            <person name="Tzean S.S."/>
            <person name="Ota Y."/>
            <person name="Hattori T."/>
            <person name="Sahashi N."/>
            <person name="Liou R.F."/>
            <person name="Kikuchi T."/>
            <person name="Tsai I.J."/>
        </authorList>
    </citation>
    <scope>NUCLEOTIDE SEQUENCE [LARGE SCALE GENOMIC DNA]</scope>
    <source>
        <strain evidence="5 6">FFPRI411160</strain>
    </source>
</reference>
<dbReference type="Pfam" id="PF00076">
    <property type="entry name" value="RRM_1"/>
    <property type="match status" value="1"/>
</dbReference>
<dbReference type="GO" id="GO:0005737">
    <property type="term" value="C:cytoplasm"/>
    <property type="evidence" value="ECO:0007669"/>
    <property type="project" value="TreeGrafter"/>
</dbReference>
<dbReference type="SUPFAM" id="SSF54928">
    <property type="entry name" value="RNA-binding domain, RBD"/>
    <property type="match status" value="1"/>
</dbReference>
<evidence type="ECO:0000313" key="5">
    <source>
        <dbReference type="EMBL" id="PAV20975.1"/>
    </source>
</evidence>
<dbReference type="InterPro" id="IPR012677">
    <property type="entry name" value="Nucleotide-bd_a/b_plait_sf"/>
</dbReference>
<dbReference type="GO" id="GO:0000398">
    <property type="term" value="P:mRNA splicing, via spliceosome"/>
    <property type="evidence" value="ECO:0007669"/>
    <property type="project" value="TreeGrafter"/>
</dbReference>
<feature type="domain" description="RRM" evidence="4">
    <location>
        <begin position="21"/>
        <end position="92"/>
    </location>
</feature>
<dbReference type="PANTHER" id="PTHR15481">
    <property type="entry name" value="RIBONUCLEIC ACID BINDING PROTEIN S1"/>
    <property type="match status" value="1"/>
</dbReference>
<dbReference type="PANTHER" id="PTHR15481:SF0">
    <property type="entry name" value="LD23870P-RELATED"/>
    <property type="match status" value="1"/>
</dbReference>
<dbReference type="InParanoid" id="A0A286UND1"/>
<dbReference type="InterPro" id="IPR000504">
    <property type="entry name" value="RRM_dom"/>
</dbReference>
<feature type="compositionally biased region" description="Polar residues" evidence="3">
    <location>
        <begin position="1"/>
        <end position="10"/>
    </location>
</feature>
<dbReference type="GO" id="GO:0003723">
    <property type="term" value="F:RNA binding"/>
    <property type="evidence" value="ECO:0007669"/>
    <property type="project" value="UniProtKB-UniRule"/>
</dbReference>
<dbReference type="InterPro" id="IPR035979">
    <property type="entry name" value="RBD_domain_sf"/>
</dbReference>
<evidence type="ECO:0000256" key="1">
    <source>
        <dbReference type="ARBA" id="ARBA00022884"/>
    </source>
</evidence>
<evidence type="ECO:0000256" key="3">
    <source>
        <dbReference type="SAM" id="MobiDB-lite"/>
    </source>
</evidence>
<name>A0A286UND1_9AGAM</name>
<dbReference type="STRING" id="2282107.A0A286UND1"/>
<dbReference type="GO" id="GO:0061574">
    <property type="term" value="C:ASAP complex"/>
    <property type="evidence" value="ECO:0007669"/>
    <property type="project" value="TreeGrafter"/>
</dbReference>
<accession>A0A286UND1</accession>
<dbReference type="AlphaFoldDB" id="A0A286UND1"/>
<sequence>MSARGRSTSPRPLDNQKGDDGDVDMDSPDKPNAKVFLWEIVKLDLPTFTKSGQNKGKASLEFSTPAAAHKAKSHMDGGQLDGAVLKVELSETPVRSRSRSRFGRGGGRSPSRSRSRGNFTGGRRRGRENRYGDSYRGTGAGGGMYGRRAPVGRDLYRPGSRSWSRSRSRSRSPIRRAPGRIGPRRRSPSYERGGYGRGRDPVREQCLVHVHALARIHLTQGIQEVGAGVLQ</sequence>
<dbReference type="GO" id="GO:0005654">
    <property type="term" value="C:nucleoplasm"/>
    <property type="evidence" value="ECO:0007669"/>
    <property type="project" value="TreeGrafter"/>
</dbReference>
<evidence type="ECO:0000259" key="4">
    <source>
        <dbReference type="PROSITE" id="PS50102"/>
    </source>
</evidence>
<dbReference type="Gene3D" id="3.30.70.330">
    <property type="match status" value="1"/>
</dbReference>
<organism evidence="5 6">
    <name type="scientific">Pyrrhoderma noxium</name>
    <dbReference type="NCBI Taxonomy" id="2282107"/>
    <lineage>
        <taxon>Eukaryota</taxon>
        <taxon>Fungi</taxon>
        <taxon>Dikarya</taxon>
        <taxon>Basidiomycota</taxon>
        <taxon>Agaricomycotina</taxon>
        <taxon>Agaricomycetes</taxon>
        <taxon>Hymenochaetales</taxon>
        <taxon>Hymenochaetaceae</taxon>
        <taxon>Pyrrhoderma</taxon>
    </lineage>
</organism>
<proteinExistence type="predicted"/>
<keyword evidence="6" id="KW-1185">Reference proteome</keyword>
<feature type="region of interest" description="Disordered" evidence="3">
    <location>
        <begin position="1"/>
        <end position="30"/>
    </location>
</feature>
<dbReference type="Proteomes" id="UP000217199">
    <property type="component" value="Unassembled WGS sequence"/>
</dbReference>
<comment type="caution">
    <text evidence="5">The sequence shown here is derived from an EMBL/GenBank/DDBJ whole genome shotgun (WGS) entry which is preliminary data.</text>
</comment>
<protein>
    <submittedName>
        <fullName evidence="5">RNA-binding domain-containing</fullName>
    </submittedName>
</protein>